<reference evidence="4" key="1">
    <citation type="submission" date="2016-07" db="EMBL/GenBank/DDBJ databases">
        <authorList>
            <person name="Edmondson J.L."/>
            <person name="Brown K.M."/>
            <person name="Clay L.G."/>
            <person name="Dean J.R."/>
            <person name="Godwin C.O."/>
            <person name="Hill N.P."/>
            <person name="Jones J."/>
            <person name="Jones M.B."/>
            <person name="Lynch M.K."/>
            <person name="Martin S."/>
            <person name="Roark C.M."/>
            <person name="Rogers R.G."/>
            <person name="Savage M.R."/>
            <person name="Schaal D.L."/>
            <person name="Thomason K.A."/>
            <person name="Woodall A.M."/>
            <person name="Plymale R."/>
            <person name="Reyna N."/>
            <person name="Garlena R.A."/>
            <person name="Russell D.A."/>
            <person name="Pope W.H."/>
            <person name="Jacobs-Sera D."/>
            <person name="Hendrix R.W."/>
            <person name="Hatfull G.F."/>
        </authorList>
    </citation>
    <scope>NUCLEOTIDE SEQUENCE [LARGE SCALE GENOMIC DNA]</scope>
</reference>
<evidence type="ECO:0000313" key="4">
    <source>
        <dbReference type="Proteomes" id="UP000222191"/>
    </source>
</evidence>
<evidence type="ECO:0000259" key="2">
    <source>
        <dbReference type="Pfam" id="PF18724"/>
    </source>
</evidence>
<gene>
    <name evidence="3" type="ORF">SEA_FORTUNATO_2</name>
</gene>
<feature type="compositionally biased region" description="Basic residues" evidence="1">
    <location>
        <begin position="44"/>
        <end position="58"/>
    </location>
</feature>
<dbReference type="InterPro" id="IPR040741">
    <property type="entry name" value="ADDT"/>
</dbReference>
<name>A0A1D8EYC1_9CAUD</name>
<accession>A0A1D8EYC1</accession>
<feature type="region of interest" description="Disordered" evidence="1">
    <location>
        <begin position="21"/>
        <end position="141"/>
    </location>
</feature>
<dbReference type="Pfam" id="PF18724">
    <property type="entry name" value="ADDT"/>
    <property type="match status" value="1"/>
</dbReference>
<evidence type="ECO:0000313" key="3">
    <source>
        <dbReference type="EMBL" id="AOT27229.1"/>
    </source>
</evidence>
<organism evidence="3 4">
    <name type="scientific">Mycobacterium phage Fortunato</name>
    <dbReference type="NCBI Taxonomy" id="1882439"/>
    <lineage>
        <taxon>Viruses</taxon>
        <taxon>Duplodnaviria</taxon>
        <taxon>Heunggongvirae</taxon>
        <taxon>Uroviricota</taxon>
        <taxon>Caudoviricetes</taxon>
        <taxon>Bclasvirinae</taxon>
        <taxon>Coopervirus</taxon>
        <taxon>Coopervirus fortunato</taxon>
    </lineage>
</organism>
<feature type="compositionally biased region" description="Basic and acidic residues" evidence="1">
    <location>
        <begin position="122"/>
        <end position="132"/>
    </location>
</feature>
<sequence length="522" mass="58667">MDQRRRQRHLPAALPPRRVQLSGVVGHAGGAPGHTGRASAPAGIRHRGALRRRQRHVLRGLPPGARRHPHHQGEGQGGLSHQLRVLRPARHENLPGRSRGGGVRAAQAHRAREGNGRPAGAWRDRLPREAGRPRQPHPRVRTPRCHERLARHVRQQATPGAVTSTVLSPVDWRATELRGELFQRFYSFQLRYRSHPGCVYYVLRHLADELGWDEEQRAWAAWINGNTQNPVTTLMLMQAGDRPAKVDAMLNWFADHETTLAWDTDRRYHRKSFPASTLGYLGITGGAQGNYWRRASRGGYAGVWKAATALPSLGRLSAWSFTEYLRLLDVGNVPDADTLMLGDLSGSKSHRNGLALVAGRDDLMWWRFNPGSTAKLYTNRVLHYLEGVGSDLLAEARRRNPGNPDVGYLTLESALCTFKSWHVPNRRYSGVYNDMLYDRLKLAEQRHGHRFGLIWDARAKALPAWLRMESTPGDPGVVPVKQNHYLETGQPVVIGREYPDIGLSDFDRAVDAGTYAGLRRFK</sequence>
<proteinExistence type="predicted"/>
<evidence type="ECO:0000256" key="1">
    <source>
        <dbReference type="SAM" id="MobiDB-lite"/>
    </source>
</evidence>
<feature type="domain" description="Amino acid:DNA transferase" evidence="2">
    <location>
        <begin position="241"/>
        <end position="425"/>
    </location>
</feature>
<keyword evidence="4" id="KW-1185">Reference proteome</keyword>
<protein>
    <recommendedName>
        <fullName evidence="2">Amino acid:DNA transferase domain-containing protein</fullName>
    </recommendedName>
</protein>
<dbReference type="Proteomes" id="UP000222191">
    <property type="component" value="Segment"/>
</dbReference>
<dbReference type="EMBL" id="KX589269">
    <property type="protein sequence ID" value="AOT27229.1"/>
    <property type="molecule type" value="Genomic_DNA"/>
</dbReference>